<evidence type="ECO:0000256" key="1">
    <source>
        <dbReference type="ARBA" id="ARBA00022801"/>
    </source>
</evidence>
<dbReference type="CDD" id="cd07197">
    <property type="entry name" value="nitrilase"/>
    <property type="match status" value="1"/>
</dbReference>
<dbReference type="InterPro" id="IPR036526">
    <property type="entry name" value="C-N_Hydrolase_sf"/>
</dbReference>
<organism evidence="3 4">
    <name type="scientific">Pectobacterium brasiliense</name>
    <dbReference type="NCBI Taxonomy" id="180957"/>
    <lineage>
        <taxon>Bacteria</taxon>
        <taxon>Pseudomonadati</taxon>
        <taxon>Pseudomonadota</taxon>
        <taxon>Gammaproteobacteria</taxon>
        <taxon>Enterobacterales</taxon>
        <taxon>Pectobacteriaceae</taxon>
        <taxon>Pectobacterium</taxon>
    </lineage>
</organism>
<keyword evidence="3" id="KW-0808">Transferase</keyword>
<dbReference type="InterPro" id="IPR003010">
    <property type="entry name" value="C-N_Hydrolase"/>
</dbReference>
<keyword evidence="1" id="KW-0378">Hydrolase</keyword>
<dbReference type="Proteomes" id="UP000029435">
    <property type="component" value="Unassembled WGS sequence"/>
</dbReference>
<evidence type="ECO:0000313" key="4">
    <source>
        <dbReference type="Proteomes" id="UP000029435"/>
    </source>
</evidence>
<dbReference type="EMBL" id="JQOD01000002">
    <property type="protein sequence ID" value="KGA33948.1"/>
    <property type="molecule type" value="Genomic_DNA"/>
</dbReference>
<reference evidence="3 4" key="1">
    <citation type="submission" date="2014-08" db="EMBL/GenBank/DDBJ databases">
        <title>Genome sequences of NCPPB Pectobacterium isolates.</title>
        <authorList>
            <person name="Glover R.H."/>
            <person name="Sapp M."/>
            <person name="Elphinstone J."/>
        </authorList>
    </citation>
    <scope>NUCLEOTIDE SEQUENCE [LARGE SCALE GENOMIC DNA]</scope>
    <source>
        <strain evidence="3 4">LMG 21372</strain>
    </source>
</reference>
<dbReference type="InterPro" id="IPR050345">
    <property type="entry name" value="Aliph_Amidase/BUP"/>
</dbReference>
<sequence>MKICIAQMASVAGHIDENVKKHQGMVIIAAQNAVDIIVFPELSVSGYEPSLAEGLALPPEDIKSDTFQSISDEYGISIAVGYPVKFNDGIKITMVIFQPEKETLFYSKQLLHPDEIPFFKQGKQQTTVSVAGKVAVPAICYESLQPAHALEAAKLGADLYVASVAKSANGVVWAYEHYSAIARKYGMFVLMANAVGKADNFICAGQSAIWDREGKLLIQVNATQEALLVLDTETGKVMMIEKDHCSRS</sequence>
<accession>A0A0M2EZU3</accession>
<name>A0A0M2EZU3_9GAMM</name>
<comment type="caution">
    <text evidence="3">The sequence shown here is derived from an EMBL/GenBank/DDBJ whole genome shotgun (WGS) entry which is preliminary data.</text>
</comment>
<dbReference type="Pfam" id="PF00795">
    <property type="entry name" value="CN_hydrolase"/>
    <property type="match status" value="1"/>
</dbReference>
<gene>
    <name evidence="3" type="ORF">KU74_10725</name>
</gene>
<dbReference type="GO" id="GO:0016746">
    <property type="term" value="F:acyltransferase activity"/>
    <property type="evidence" value="ECO:0007669"/>
    <property type="project" value="UniProtKB-KW"/>
</dbReference>
<dbReference type="GO" id="GO:0033388">
    <property type="term" value="P:putrescine biosynthetic process from arginine"/>
    <property type="evidence" value="ECO:0007669"/>
    <property type="project" value="TreeGrafter"/>
</dbReference>
<keyword evidence="3" id="KW-0012">Acyltransferase</keyword>
<protein>
    <submittedName>
        <fullName evidence="3">Acyltransferase</fullName>
    </submittedName>
</protein>
<dbReference type="SUPFAM" id="SSF56317">
    <property type="entry name" value="Carbon-nitrogen hydrolase"/>
    <property type="match status" value="1"/>
</dbReference>
<evidence type="ECO:0000313" key="3">
    <source>
        <dbReference type="EMBL" id="KGA33948.1"/>
    </source>
</evidence>
<proteinExistence type="predicted"/>
<dbReference type="PANTHER" id="PTHR43674:SF2">
    <property type="entry name" value="BETA-UREIDOPROPIONASE"/>
    <property type="match status" value="1"/>
</dbReference>
<dbReference type="PROSITE" id="PS50263">
    <property type="entry name" value="CN_HYDROLASE"/>
    <property type="match status" value="1"/>
</dbReference>
<dbReference type="AlphaFoldDB" id="A0A0M2EZU3"/>
<evidence type="ECO:0000259" key="2">
    <source>
        <dbReference type="PROSITE" id="PS50263"/>
    </source>
</evidence>
<dbReference type="GO" id="GO:0050126">
    <property type="term" value="F:N-carbamoylputrescine amidase activity"/>
    <property type="evidence" value="ECO:0007669"/>
    <property type="project" value="TreeGrafter"/>
</dbReference>
<dbReference type="Gene3D" id="3.60.110.10">
    <property type="entry name" value="Carbon-nitrogen hydrolase"/>
    <property type="match status" value="1"/>
</dbReference>
<dbReference type="PANTHER" id="PTHR43674">
    <property type="entry name" value="NITRILASE C965.09-RELATED"/>
    <property type="match status" value="1"/>
</dbReference>
<feature type="domain" description="CN hydrolase" evidence="2">
    <location>
        <begin position="1"/>
        <end position="234"/>
    </location>
</feature>
<dbReference type="RefSeq" id="WP_039314804.1">
    <property type="nucleotide sequence ID" value="NZ_JBBBQA010000001.1"/>
</dbReference>